<name>A0ABN2Q528_9PSEU</name>
<gene>
    <name evidence="2" type="ORF">GCM10009754_10500</name>
</gene>
<dbReference type="CDD" id="cd03140">
    <property type="entry name" value="GATase1_PfpI_3"/>
    <property type="match status" value="1"/>
</dbReference>
<keyword evidence="2" id="KW-0315">Glutamine amidotransferase</keyword>
<dbReference type="Pfam" id="PF01965">
    <property type="entry name" value="DJ-1_PfpI"/>
    <property type="match status" value="1"/>
</dbReference>
<dbReference type="SUPFAM" id="SSF52317">
    <property type="entry name" value="Class I glutamine amidotransferase-like"/>
    <property type="match status" value="1"/>
</dbReference>
<dbReference type="InterPro" id="IPR002818">
    <property type="entry name" value="DJ-1/PfpI"/>
</dbReference>
<protein>
    <submittedName>
        <fullName evidence="2">Type 1 glutamine amidotransferase family protein</fullName>
    </submittedName>
</protein>
<evidence type="ECO:0000313" key="2">
    <source>
        <dbReference type="EMBL" id="GAA1944691.1"/>
    </source>
</evidence>
<dbReference type="RefSeq" id="WP_344413985.1">
    <property type="nucleotide sequence ID" value="NZ_BAAANN010000003.1"/>
</dbReference>
<comment type="caution">
    <text evidence="2">The sequence shown here is derived from an EMBL/GenBank/DDBJ whole genome shotgun (WGS) entry which is preliminary data.</text>
</comment>
<evidence type="ECO:0000259" key="1">
    <source>
        <dbReference type="Pfam" id="PF01965"/>
    </source>
</evidence>
<dbReference type="Proteomes" id="UP001501116">
    <property type="component" value="Unassembled WGS sequence"/>
</dbReference>
<reference evidence="2 3" key="1">
    <citation type="journal article" date="2019" name="Int. J. Syst. Evol. Microbiol.">
        <title>The Global Catalogue of Microorganisms (GCM) 10K type strain sequencing project: providing services to taxonomists for standard genome sequencing and annotation.</title>
        <authorList>
            <consortium name="The Broad Institute Genomics Platform"/>
            <consortium name="The Broad Institute Genome Sequencing Center for Infectious Disease"/>
            <person name="Wu L."/>
            <person name="Ma J."/>
        </authorList>
    </citation>
    <scope>NUCLEOTIDE SEQUENCE [LARGE SCALE GENOMIC DNA]</scope>
    <source>
        <strain evidence="2 3">JCM 14545</strain>
    </source>
</reference>
<feature type="domain" description="DJ-1/PfpI" evidence="1">
    <location>
        <begin position="6"/>
        <end position="176"/>
    </location>
</feature>
<dbReference type="Gene3D" id="3.40.50.880">
    <property type="match status" value="1"/>
</dbReference>
<evidence type="ECO:0000313" key="3">
    <source>
        <dbReference type="Proteomes" id="UP001501116"/>
    </source>
</evidence>
<accession>A0ABN2Q528</accession>
<proteinExistence type="predicted"/>
<keyword evidence="3" id="KW-1185">Reference proteome</keyword>
<organism evidence="2 3">
    <name type="scientific">Amycolatopsis minnesotensis</name>
    <dbReference type="NCBI Taxonomy" id="337894"/>
    <lineage>
        <taxon>Bacteria</taxon>
        <taxon>Bacillati</taxon>
        <taxon>Actinomycetota</taxon>
        <taxon>Actinomycetes</taxon>
        <taxon>Pseudonocardiales</taxon>
        <taxon>Pseudonocardiaceae</taxon>
        <taxon>Amycolatopsis</taxon>
    </lineage>
</organism>
<sequence>MATSYAYLYVTDTLADWEIGYLTAELDSGRYFAEAGARMPVRTAGLSLDQVTTKGGLRLVPDTTVDRITAEDAGVLILPGGDTWLDPVHDPVLAKAVELLEARVPVAAVCGATMALANAGVLNERPHTSNNLGALQAVCPGYEGEDHFRGTPAVTDGDLITASGVAPLHFAKAVLERLGVFSATALDAWYRLNAEQQESAYFELMSSLPQPVTAH</sequence>
<dbReference type="EMBL" id="BAAANN010000003">
    <property type="protein sequence ID" value="GAA1944691.1"/>
    <property type="molecule type" value="Genomic_DNA"/>
</dbReference>
<dbReference type="InterPro" id="IPR029062">
    <property type="entry name" value="Class_I_gatase-like"/>
</dbReference>